<protein>
    <recommendedName>
        <fullName evidence="8">Reverse transcriptase RNase H-like domain-containing protein</fullName>
    </recommendedName>
</protein>
<proteinExistence type="predicted"/>
<dbReference type="Proteomes" id="UP000736787">
    <property type="component" value="Unassembled WGS sequence"/>
</dbReference>
<dbReference type="EMBL" id="RCMG01000163">
    <property type="protein sequence ID" value="KAG2861143.1"/>
    <property type="molecule type" value="Genomic_DNA"/>
</dbReference>
<dbReference type="EMBL" id="RCML01000154">
    <property type="protein sequence ID" value="KAG2988404.1"/>
    <property type="molecule type" value="Genomic_DNA"/>
</dbReference>
<comment type="caution">
    <text evidence="6">The sequence shown here is derived from an EMBL/GenBank/DDBJ whole genome shotgun (WGS) entry which is preliminary data.</text>
</comment>
<evidence type="ECO:0008006" key="8">
    <source>
        <dbReference type="Google" id="ProtNLM"/>
    </source>
</evidence>
<dbReference type="AlphaFoldDB" id="A0A329SK60"/>
<dbReference type="Proteomes" id="UP000251314">
    <property type="component" value="Unassembled WGS sequence"/>
</dbReference>
<dbReference type="OrthoDB" id="111710at2759"/>
<evidence type="ECO:0000313" key="3">
    <source>
        <dbReference type="EMBL" id="KAG2943688.1"/>
    </source>
</evidence>
<dbReference type="EMBL" id="MJFZ01000118">
    <property type="protein sequence ID" value="RAW37204.1"/>
    <property type="molecule type" value="Genomic_DNA"/>
</dbReference>
<evidence type="ECO:0000313" key="5">
    <source>
        <dbReference type="EMBL" id="KAG3222957.1"/>
    </source>
</evidence>
<dbReference type="Proteomes" id="UP000697107">
    <property type="component" value="Unassembled WGS sequence"/>
</dbReference>
<name>A0A329SK60_9STRA</name>
<dbReference type="VEuPathDB" id="FungiDB:PC110_g6520"/>
<dbReference type="EMBL" id="RCMV01000162">
    <property type="protein sequence ID" value="KAG3222957.1"/>
    <property type="molecule type" value="Genomic_DNA"/>
</dbReference>
<dbReference type="Proteomes" id="UP000774804">
    <property type="component" value="Unassembled WGS sequence"/>
</dbReference>
<dbReference type="Proteomes" id="UP000735874">
    <property type="component" value="Unassembled WGS sequence"/>
</dbReference>
<accession>A0A329SK60</accession>
<evidence type="ECO:0000313" key="1">
    <source>
        <dbReference type="EMBL" id="KAG2861143.1"/>
    </source>
</evidence>
<dbReference type="EMBL" id="RCMK01000213">
    <property type="protein sequence ID" value="KAG2943688.1"/>
    <property type="molecule type" value="Genomic_DNA"/>
</dbReference>
<dbReference type="EMBL" id="RCMI01000146">
    <property type="protein sequence ID" value="KAG2930403.1"/>
    <property type="molecule type" value="Genomic_DNA"/>
</dbReference>
<keyword evidence="7" id="KW-1185">Reference proteome</keyword>
<organism evidence="6 7">
    <name type="scientific">Phytophthora cactorum</name>
    <dbReference type="NCBI Taxonomy" id="29920"/>
    <lineage>
        <taxon>Eukaryota</taxon>
        <taxon>Sar</taxon>
        <taxon>Stramenopiles</taxon>
        <taxon>Oomycota</taxon>
        <taxon>Peronosporomycetes</taxon>
        <taxon>Peronosporales</taxon>
        <taxon>Peronosporaceae</taxon>
        <taxon>Phytophthora</taxon>
    </lineage>
</organism>
<evidence type="ECO:0000313" key="4">
    <source>
        <dbReference type="EMBL" id="KAG2988404.1"/>
    </source>
</evidence>
<gene>
    <name evidence="6" type="ORF">PC110_g6520</name>
    <name evidence="1" type="ORF">PC113_g7430</name>
    <name evidence="2" type="ORF">PC115_g6508</name>
    <name evidence="3" type="ORF">PC117_g9339</name>
    <name evidence="4" type="ORF">PC118_g6753</name>
    <name evidence="5" type="ORF">PC129_g6352</name>
</gene>
<dbReference type="Proteomes" id="UP000760860">
    <property type="component" value="Unassembled WGS sequence"/>
</dbReference>
<evidence type="ECO:0000313" key="2">
    <source>
        <dbReference type="EMBL" id="KAG2930403.1"/>
    </source>
</evidence>
<evidence type="ECO:0000313" key="6">
    <source>
        <dbReference type="EMBL" id="RAW37204.1"/>
    </source>
</evidence>
<reference evidence="6 7" key="1">
    <citation type="submission" date="2018-01" db="EMBL/GenBank/DDBJ databases">
        <title>Draft genome of the strawberry crown rot pathogen Phytophthora cactorum.</title>
        <authorList>
            <person name="Armitage A.D."/>
            <person name="Lysoe E."/>
            <person name="Nellist C.F."/>
            <person name="Harrison R.J."/>
            <person name="Brurberg M.B."/>
        </authorList>
    </citation>
    <scope>NUCLEOTIDE SEQUENCE [LARGE SCALE GENOMIC DNA]</scope>
    <source>
        <strain evidence="6 7">10300</strain>
    </source>
</reference>
<reference evidence="1" key="2">
    <citation type="submission" date="2018-10" db="EMBL/GenBank/DDBJ databases">
        <title>Effector identification in a new, highly contiguous assembly of the strawberry crown rot pathogen Phytophthora cactorum.</title>
        <authorList>
            <person name="Armitage A.D."/>
            <person name="Nellist C.F."/>
            <person name="Bates H."/>
            <person name="Vickerstaff R.J."/>
            <person name="Harrison R.J."/>
        </authorList>
    </citation>
    <scope>NUCLEOTIDE SEQUENCE</scope>
    <source>
        <strain evidence="1">15-7</strain>
        <strain evidence="2">4032</strain>
        <strain evidence="3">4040</strain>
        <strain evidence="4">P415</strain>
        <strain evidence="5">P421</strain>
    </source>
</reference>
<sequence length="181" mass="20660">MKSPHLSQRMARWLSFLSEYVHYKPGKNNILAGALSRRPGYGPRDSLSWEVITNEDNEANCAMCLASGLNLTSVSPEMSLRGEIRAEYEHDTAYSRILGYLRSPSGETLKALTRSTGNQNDWYRLADGLLTYRIDRFDAFRIVGSNNSDRRSWITHEFDDAPLGGHWGRENTFTVVSRDFY</sequence>
<evidence type="ECO:0000313" key="7">
    <source>
        <dbReference type="Proteomes" id="UP000251314"/>
    </source>
</evidence>